<gene>
    <name evidence="2" type="ORF">CWC05_01450</name>
    <name evidence="1" type="ORF">TW72_03945</name>
</gene>
<reference evidence="1 3" key="1">
    <citation type="journal article" date="2015" name="BMC Genomics">
        <title>Genome mining reveals unlocked bioactive potential of marine Gram-negative bacteria.</title>
        <authorList>
            <person name="Machado H."/>
            <person name="Sonnenschein E.C."/>
            <person name="Melchiorsen J."/>
            <person name="Gram L."/>
        </authorList>
    </citation>
    <scope>NUCLEOTIDE SEQUENCE [LARGE SCALE GENOMIC DNA]</scope>
    <source>
        <strain evidence="1 3">S3137</strain>
    </source>
</reference>
<evidence type="ECO:0000313" key="2">
    <source>
        <dbReference type="EMBL" id="TMP88134.1"/>
    </source>
</evidence>
<evidence type="ECO:0000313" key="1">
    <source>
        <dbReference type="EMBL" id="KJZ01434.1"/>
    </source>
</evidence>
<dbReference type="eggNOG" id="ENOG502ZGF4">
    <property type="taxonomic scope" value="Bacteria"/>
</dbReference>
<dbReference type="GeneID" id="58227637"/>
<organism evidence="1 3">
    <name type="scientific">Pseudoalteromonas ruthenica</name>
    <dbReference type="NCBI Taxonomy" id="151081"/>
    <lineage>
        <taxon>Bacteria</taxon>
        <taxon>Pseudomonadati</taxon>
        <taxon>Pseudomonadota</taxon>
        <taxon>Gammaproteobacteria</taxon>
        <taxon>Alteromonadales</taxon>
        <taxon>Pseudoalteromonadaceae</taxon>
        <taxon>Pseudoalteromonas</taxon>
    </lineage>
</organism>
<reference evidence="2" key="4">
    <citation type="submission" date="2019-09" db="EMBL/GenBank/DDBJ databases">
        <title>Co-occurence of chitin degradation, pigmentation and bioactivity in marine Pseudoalteromonas.</title>
        <authorList>
            <person name="Sonnenschein E.C."/>
            <person name="Bech P.K."/>
        </authorList>
    </citation>
    <scope>NUCLEOTIDE SEQUENCE</scope>
    <source>
        <strain evidence="2">S2897</strain>
    </source>
</reference>
<accession>A0A0F4Q2B0</accession>
<reference evidence="2 4" key="2">
    <citation type="submission" date="2017-12" db="EMBL/GenBank/DDBJ databases">
        <authorList>
            <person name="Paulsen S."/>
            <person name="Gram L.K."/>
        </authorList>
    </citation>
    <scope>NUCLEOTIDE SEQUENCE [LARGE SCALE GENOMIC DNA]</scope>
    <source>
        <strain evidence="2 4">S2897</strain>
    </source>
</reference>
<dbReference type="OrthoDB" id="6308418at2"/>
<comment type="caution">
    <text evidence="1">The sequence shown here is derived from an EMBL/GenBank/DDBJ whole genome shotgun (WGS) entry which is preliminary data.</text>
</comment>
<protein>
    <submittedName>
        <fullName evidence="1">Uncharacterized protein</fullName>
    </submittedName>
</protein>
<proteinExistence type="predicted"/>
<keyword evidence="3" id="KW-1185">Reference proteome</keyword>
<name>A0A0F4Q2B0_9GAMM</name>
<dbReference type="Proteomes" id="UP000033664">
    <property type="component" value="Unassembled WGS sequence"/>
</dbReference>
<reference evidence="4" key="3">
    <citation type="submission" date="2019-06" db="EMBL/GenBank/DDBJ databases">
        <title>Co-occurence of chitin degradation, pigmentation and bioactivity in marine Pseudoalteromonas.</title>
        <authorList>
            <person name="Sonnenschein E.C."/>
            <person name="Bech P.K."/>
        </authorList>
    </citation>
    <scope>NUCLEOTIDE SEQUENCE [LARGE SCALE GENOMIC DNA]</scope>
    <source>
        <strain evidence="4">S2897</strain>
    </source>
</reference>
<dbReference type="EMBL" id="PNCG01000002">
    <property type="protein sequence ID" value="TMP88134.1"/>
    <property type="molecule type" value="Genomic_DNA"/>
</dbReference>
<evidence type="ECO:0000313" key="4">
    <source>
        <dbReference type="Proteomes" id="UP000305874"/>
    </source>
</evidence>
<dbReference type="Proteomes" id="UP000305874">
    <property type="component" value="Unassembled WGS sequence"/>
</dbReference>
<dbReference type="RefSeq" id="WP_045978644.1">
    <property type="nucleotide sequence ID" value="NZ_CP023396.1"/>
</dbReference>
<dbReference type="EMBL" id="JXXZ01000003">
    <property type="protein sequence ID" value="KJZ01434.1"/>
    <property type="molecule type" value="Genomic_DNA"/>
</dbReference>
<dbReference type="AlphaFoldDB" id="A0A0F4Q2B0"/>
<evidence type="ECO:0000313" key="3">
    <source>
        <dbReference type="Proteomes" id="UP000033664"/>
    </source>
</evidence>
<sequence length="129" mass="14319">MQQRHYTHYDCIHINADLDTFIRAQLDACGNAIHIEEFYQALAQLNDEFGGHCRACGDNTLTLDALREHYPNAAQVDSRAADILDEDNCPVPVSILFVMLDELGLAPKLGNTDAVRLRARQLLRGAIAA</sequence>